<dbReference type="GO" id="GO:0006364">
    <property type="term" value="P:rRNA processing"/>
    <property type="evidence" value="ECO:0007669"/>
    <property type="project" value="InterPro"/>
</dbReference>
<keyword evidence="4" id="KW-0479">Metal-binding</keyword>
<dbReference type="PANTHER" id="PTHR46986">
    <property type="entry name" value="ENDORIBONUCLEASE YBEY, CHLOROPLASTIC"/>
    <property type="match status" value="1"/>
</dbReference>
<dbReference type="PANTHER" id="PTHR46986:SF1">
    <property type="entry name" value="ENDORIBONUCLEASE YBEY, CHLOROPLASTIC"/>
    <property type="match status" value="1"/>
</dbReference>
<dbReference type="GO" id="GO:0004519">
    <property type="term" value="F:endonuclease activity"/>
    <property type="evidence" value="ECO:0007669"/>
    <property type="project" value="UniProtKB-KW"/>
</dbReference>
<keyword evidence="6" id="KW-0378">Hydrolase</keyword>
<proteinExistence type="inferred from homology"/>
<dbReference type="SUPFAM" id="SSF55486">
    <property type="entry name" value="Metalloproteases ('zincins'), catalytic domain"/>
    <property type="match status" value="1"/>
</dbReference>
<evidence type="ECO:0000256" key="2">
    <source>
        <dbReference type="ARBA" id="ARBA00010875"/>
    </source>
</evidence>
<dbReference type="GO" id="GO:0004222">
    <property type="term" value="F:metalloendopeptidase activity"/>
    <property type="evidence" value="ECO:0007669"/>
    <property type="project" value="InterPro"/>
</dbReference>
<keyword evidence="3" id="KW-0540">Nuclease</keyword>
<comment type="caution">
    <text evidence="9">The sequence shown here is derived from an EMBL/GenBank/DDBJ whole genome shotgun (WGS) entry which is preliminary data.</text>
</comment>
<evidence type="ECO:0000256" key="8">
    <source>
        <dbReference type="SAM" id="MobiDB-lite"/>
    </source>
</evidence>
<dbReference type="InterPro" id="IPR023091">
    <property type="entry name" value="MetalPrtase_cat_dom_sf_prd"/>
</dbReference>
<comment type="cofactor">
    <cofactor evidence="1">
        <name>Zn(2+)</name>
        <dbReference type="ChEBI" id="CHEBI:29105"/>
    </cofactor>
</comment>
<keyword evidence="7" id="KW-0862">Zinc</keyword>
<evidence type="ECO:0000256" key="3">
    <source>
        <dbReference type="ARBA" id="ARBA00022722"/>
    </source>
</evidence>
<feature type="compositionally biased region" description="Polar residues" evidence="8">
    <location>
        <begin position="102"/>
        <end position="113"/>
    </location>
</feature>
<organism evidence="9 10">
    <name type="scientific">Zingiber officinale</name>
    <name type="common">Ginger</name>
    <name type="synonym">Amomum zingiber</name>
    <dbReference type="NCBI Taxonomy" id="94328"/>
    <lineage>
        <taxon>Eukaryota</taxon>
        <taxon>Viridiplantae</taxon>
        <taxon>Streptophyta</taxon>
        <taxon>Embryophyta</taxon>
        <taxon>Tracheophyta</taxon>
        <taxon>Spermatophyta</taxon>
        <taxon>Magnoliopsida</taxon>
        <taxon>Liliopsida</taxon>
        <taxon>Zingiberales</taxon>
        <taxon>Zingiberaceae</taxon>
        <taxon>Zingiber</taxon>
    </lineage>
</organism>
<feature type="region of interest" description="Disordered" evidence="8">
    <location>
        <begin position="69"/>
        <end position="129"/>
    </location>
</feature>
<dbReference type="Gene3D" id="3.40.390.30">
    <property type="entry name" value="Metalloproteases ('zincins'), catalytic domain"/>
    <property type="match status" value="1"/>
</dbReference>
<protein>
    <submittedName>
        <fullName evidence="9">Uncharacterized protein</fullName>
    </submittedName>
</protein>
<gene>
    <name evidence="9" type="ORF">ZIOFF_015173</name>
</gene>
<accession>A0A8J5HQW6</accession>
<evidence type="ECO:0000256" key="1">
    <source>
        <dbReference type="ARBA" id="ARBA00001947"/>
    </source>
</evidence>
<evidence type="ECO:0000313" key="10">
    <source>
        <dbReference type="Proteomes" id="UP000734854"/>
    </source>
</evidence>
<dbReference type="AlphaFoldDB" id="A0A8J5HQW6"/>
<keyword evidence="10" id="KW-1185">Reference proteome</keyword>
<evidence type="ECO:0000313" key="9">
    <source>
        <dbReference type="EMBL" id="KAG6525219.1"/>
    </source>
</evidence>
<dbReference type="EMBL" id="JACMSC010000004">
    <property type="protein sequence ID" value="KAG6525219.1"/>
    <property type="molecule type" value="Genomic_DNA"/>
</dbReference>
<reference evidence="9 10" key="1">
    <citation type="submission" date="2020-08" db="EMBL/GenBank/DDBJ databases">
        <title>Plant Genome Project.</title>
        <authorList>
            <person name="Zhang R.-G."/>
        </authorList>
    </citation>
    <scope>NUCLEOTIDE SEQUENCE [LARGE SCALE GENOMIC DNA]</scope>
    <source>
        <tissue evidence="9">Rhizome</tissue>
    </source>
</reference>
<dbReference type="GO" id="GO:0046872">
    <property type="term" value="F:metal ion binding"/>
    <property type="evidence" value="ECO:0007669"/>
    <property type="project" value="UniProtKB-KW"/>
</dbReference>
<keyword evidence="5" id="KW-0255">Endonuclease</keyword>
<evidence type="ECO:0000256" key="6">
    <source>
        <dbReference type="ARBA" id="ARBA00022801"/>
    </source>
</evidence>
<dbReference type="Proteomes" id="UP000734854">
    <property type="component" value="Unassembled WGS sequence"/>
</dbReference>
<evidence type="ECO:0000256" key="4">
    <source>
        <dbReference type="ARBA" id="ARBA00022723"/>
    </source>
</evidence>
<comment type="similarity">
    <text evidence="2">Belongs to the endoribonuclease YbeY family.</text>
</comment>
<name>A0A8J5HQW6_ZINOF</name>
<evidence type="ECO:0000256" key="5">
    <source>
        <dbReference type="ARBA" id="ARBA00022759"/>
    </source>
</evidence>
<evidence type="ECO:0000256" key="7">
    <source>
        <dbReference type="ARBA" id="ARBA00022833"/>
    </source>
</evidence>
<dbReference type="NCBIfam" id="TIGR00043">
    <property type="entry name" value="rRNA maturation RNase YbeY"/>
    <property type="match status" value="1"/>
</dbReference>
<dbReference type="InterPro" id="IPR002036">
    <property type="entry name" value="YbeY"/>
</dbReference>
<sequence length="274" mass="30026">MDDIDKYDKVELSVLLCDDNFIRKINKEWRDVDQATDVLSMSQHIPELDLSILSLGDVVMSLEIATKQAKERTNRKTAQRSLSSPSIAAAGREKSHLGGGSSQIPSRTLSLSPPKTAVEEKTGVHSNSQNGGFSLRDLAAADDLIAGFSWTRVPFRLGSQTSGDAPVYLNVYDLTPINGYMYWAGLGIFHTGVEGSLCNIILPEPLKITAVQHDSDSQTEDGEKQRLTTAFSCLSSISMNHRQLSTSSFFIPSFKQSLPHPELRRSSSVPIKDA</sequence>
<dbReference type="Pfam" id="PF02130">
    <property type="entry name" value="YbeY"/>
    <property type="match status" value="1"/>
</dbReference>